<dbReference type="Proteomes" id="UP000016534">
    <property type="component" value="Unassembled WGS sequence"/>
</dbReference>
<evidence type="ECO:0000313" key="1">
    <source>
        <dbReference type="EMBL" id="ERG61630.1"/>
    </source>
</evidence>
<evidence type="ECO:0000313" key="2">
    <source>
        <dbReference type="Proteomes" id="UP000016534"/>
    </source>
</evidence>
<proteinExistence type="predicted"/>
<name>A0ABP2XZR6_9GAMM</name>
<reference evidence="1" key="2">
    <citation type="submission" date="2013-04" db="EMBL/GenBank/DDBJ databases">
        <title>Genome sequence of Pseudoalteromonas undina.</title>
        <authorList>
            <person name="Xie B.-B."/>
            <person name="Rong J.-C."/>
            <person name="Qin Q.-L."/>
            <person name="Shu Y.-L."/>
            <person name="Zhang Y.-Z."/>
        </authorList>
    </citation>
    <scope>NUCLEOTIDE SEQUENCE</scope>
    <source>
        <strain evidence="1">NCIMB 2128</strain>
    </source>
</reference>
<organism evidence="1 2">
    <name type="scientific">Pseudoalteromonas undina</name>
    <dbReference type="NCBI Taxonomy" id="43660"/>
    <lineage>
        <taxon>Bacteria</taxon>
        <taxon>Pseudomonadati</taxon>
        <taxon>Pseudomonadota</taxon>
        <taxon>Gammaproteobacteria</taxon>
        <taxon>Alteromonadales</taxon>
        <taxon>Pseudoalteromonadaceae</taxon>
        <taxon>Pseudoalteromonas</taxon>
    </lineage>
</organism>
<reference evidence="1" key="1">
    <citation type="journal article" date="2012" name="J. Bacteriol.">
        <title>Genome sequences of type strains of seven species of the marine bacterium Pseudoalteromonas.</title>
        <authorList>
            <person name="Xie B.B."/>
            <person name="Shu Y.L."/>
            <person name="Qin Q.L."/>
            <person name="Rong J.C."/>
            <person name="Zhang X.Y."/>
            <person name="Chen X.L."/>
            <person name="Shi M."/>
            <person name="He H.L."/>
            <person name="Zhou B.C."/>
            <person name="Zhang Y.Z."/>
        </authorList>
    </citation>
    <scope>NUCLEOTIDE SEQUENCE [LARGE SCALE GENOMIC DNA]</scope>
    <source>
        <strain evidence="1">NCIMB 2128</strain>
    </source>
</reference>
<gene>
    <name evidence="1" type="ORF">PUND_06857</name>
</gene>
<dbReference type="SUPFAM" id="SSF52402">
    <property type="entry name" value="Adenine nucleotide alpha hydrolases-like"/>
    <property type="match status" value="1"/>
</dbReference>
<comment type="caution">
    <text evidence="1">The sequence shown here is derived from an EMBL/GenBank/DDBJ whole genome shotgun (WGS) entry which is preliminary data.</text>
</comment>
<dbReference type="EMBL" id="AHCF02000013">
    <property type="protein sequence ID" value="ERG61630.1"/>
    <property type="molecule type" value="Genomic_DNA"/>
</dbReference>
<dbReference type="Gene3D" id="3.40.50.620">
    <property type="entry name" value="HUPs"/>
    <property type="match status" value="1"/>
</dbReference>
<accession>A0ABP2XZR6</accession>
<sequence>MIDINNPLSIGSFLNFGYDITYTPSIKFDYSQISSNAKKPDYKTTKDIFMSCLEGCIGDTNDDIVVPISGGLDSRALLAGLLELRSADKIKTYTFGTKSSYDFEIGKGISKKLGVTCNSYELSEYSFDEKSLFDTASMFDYQTTLFYHPPYDEIKNTFNSDLVLVGFMGDPLAGSHLPEVVSVDNTQLLQRFLSKNQMVRSCSLHDLEASNLNEIVKFPELILSKITKDEYLDFEVRQLRYVHPHVMPKQLNCKSPFIESDWFNHMLSLPTECRREQSYYNEFLINAFPAAFNFPCKNNYGLKLNTHPTLIKLWRGAHRLNSLRDKTINYQNFNRRICDDKALYKLLDMLLHRLAKRNLNLKLDPVELLRNHKNHNAIFSDAIINLASLEVNLSANNQ</sequence>
<dbReference type="InterPro" id="IPR014729">
    <property type="entry name" value="Rossmann-like_a/b/a_fold"/>
</dbReference>
<keyword evidence="2" id="KW-1185">Reference proteome</keyword>
<protein>
    <submittedName>
        <fullName evidence="1">Asparagine synthase (Glutamine-hydrolyzing)</fullName>
    </submittedName>
</protein>